<evidence type="ECO:0000256" key="1">
    <source>
        <dbReference type="SAM" id="Phobius"/>
    </source>
</evidence>
<keyword evidence="1" id="KW-0812">Transmembrane</keyword>
<organism evidence="2">
    <name type="scientific">Pithovirus LCPAC103</name>
    <dbReference type="NCBI Taxonomy" id="2506588"/>
    <lineage>
        <taxon>Viruses</taxon>
        <taxon>Pithoviruses</taxon>
    </lineage>
</organism>
<accession>A0A481Z6T7</accession>
<dbReference type="EMBL" id="MK500484">
    <property type="protein sequence ID" value="QBK90431.1"/>
    <property type="molecule type" value="Genomic_DNA"/>
</dbReference>
<evidence type="ECO:0000313" key="2">
    <source>
        <dbReference type="EMBL" id="QBK90431.1"/>
    </source>
</evidence>
<name>A0A481Z6T7_9VIRU</name>
<reference evidence="2" key="1">
    <citation type="journal article" date="2019" name="MBio">
        <title>Virus Genomes from Deep Sea Sediments Expand the Ocean Megavirome and Support Independent Origins of Viral Gigantism.</title>
        <authorList>
            <person name="Backstrom D."/>
            <person name="Yutin N."/>
            <person name="Jorgensen S.L."/>
            <person name="Dharamshi J."/>
            <person name="Homa F."/>
            <person name="Zaremba-Niedwiedzka K."/>
            <person name="Spang A."/>
            <person name="Wolf Y.I."/>
            <person name="Koonin E.V."/>
            <person name="Ettema T.J."/>
        </authorList>
    </citation>
    <scope>NUCLEOTIDE SEQUENCE</scope>
</reference>
<protein>
    <submittedName>
        <fullName evidence="2">Uncharacterized protein</fullName>
    </submittedName>
</protein>
<feature type="transmembrane region" description="Helical" evidence="1">
    <location>
        <begin position="20"/>
        <end position="44"/>
    </location>
</feature>
<sequence length="181" mass="18870">MGTSNSARGYPAGYSQNESIFVQLWFWMIVIGVILLIIAAIDYAARRQARWWTWVLIGIGAGLVTLGIILGALYANRRPSYPQHGYGYPQPALRAGCAPGVVGSAPQYVQPQYVQPGVAMVPAGAAVQPAVMQPMAVTAAPTVLPTPGAPITTIHTPVLATASGIPHTVVTTSAAAPVRVG</sequence>
<feature type="transmembrane region" description="Helical" evidence="1">
    <location>
        <begin position="51"/>
        <end position="74"/>
    </location>
</feature>
<proteinExistence type="predicted"/>
<gene>
    <name evidence="2" type="ORF">LCPAC103_01120</name>
</gene>
<keyword evidence="1" id="KW-0472">Membrane</keyword>
<keyword evidence="1" id="KW-1133">Transmembrane helix</keyword>